<evidence type="ECO:0000313" key="4">
    <source>
        <dbReference type="Proteomes" id="UP000470082"/>
    </source>
</evidence>
<dbReference type="Gene3D" id="3.30.1380.10">
    <property type="match status" value="1"/>
</dbReference>
<dbReference type="Pfam" id="PF02557">
    <property type="entry name" value="VanY"/>
    <property type="match status" value="1"/>
</dbReference>
<name>A0A7X2N4A4_9FIRM</name>
<gene>
    <name evidence="3" type="ORF">FYJ50_08835</name>
</gene>
<evidence type="ECO:0000259" key="2">
    <source>
        <dbReference type="Pfam" id="PF02557"/>
    </source>
</evidence>
<dbReference type="RefSeq" id="WP_154461162.1">
    <property type="nucleotide sequence ID" value="NZ_VUMM01000023.1"/>
</dbReference>
<evidence type="ECO:0000256" key="1">
    <source>
        <dbReference type="SAM" id="Phobius"/>
    </source>
</evidence>
<keyword evidence="4" id="KW-1185">Reference proteome</keyword>
<keyword evidence="1" id="KW-0812">Transmembrane</keyword>
<keyword evidence="1" id="KW-0472">Membrane</keyword>
<dbReference type="CDD" id="cd14852">
    <property type="entry name" value="LD-carboxypeptidase"/>
    <property type="match status" value="1"/>
</dbReference>
<dbReference type="InterPro" id="IPR009045">
    <property type="entry name" value="Zn_M74/Hedgehog-like"/>
</dbReference>
<proteinExistence type="predicted"/>
<dbReference type="GO" id="GO:0006508">
    <property type="term" value="P:proteolysis"/>
    <property type="evidence" value="ECO:0007669"/>
    <property type="project" value="InterPro"/>
</dbReference>
<dbReference type="PANTHER" id="PTHR34385">
    <property type="entry name" value="D-ALANYL-D-ALANINE CARBOXYPEPTIDASE"/>
    <property type="match status" value="1"/>
</dbReference>
<dbReference type="InterPro" id="IPR052179">
    <property type="entry name" value="DD-CPase-like"/>
</dbReference>
<dbReference type="PANTHER" id="PTHR34385:SF1">
    <property type="entry name" value="PEPTIDOGLYCAN L-ALANYL-D-GLUTAMATE ENDOPEPTIDASE CWLK"/>
    <property type="match status" value="1"/>
</dbReference>
<dbReference type="InterPro" id="IPR058193">
    <property type="entry name" value="VanY/YodJ_core_dom"/>
</dbReference>
<accession>A0A7X2N4A4</accession>
<dbReference type="AlphaFoldDB" id="A0A7X2N4A4"/>
<dbReference type="EMBL" id="VUMM01000023">
    <property type="protein sequence ID" value="MSS02188.1"/>
    <property type="molecule type" value="Genomic_DNA"/>
</dbReference>
<dbReference type="SUPFAM" id="SSF55166">
    <property type="entry name" value="Hedgehog/DD-peptidase"/>
    <property type="match status" value="1"/>
</dbReference>
<keyword evidence="1" id="KW-1133">Transmembrane helix</keyword>
<evidence type="ECO:0000313" key="3">
    <source>
        <dbReference type="EMBL" id="MSS02188.1"/>
    </source>
</evidence>
<protein>
    <submittedName>
        <fullName evidence="3">M15 family metallopeptidase</fullName>
    </submittedName>
</protein>
<comment type="caution">
    <text evidence="3">The sequence shown here is derived from an EMBL/GenBank/DDBJ whole genome shotgun (WGS) entry which is preliminary data.</text>
</comment>
<sequence>MAKKRKRRVNLKRLILVISIPVLIFILLISQWNRFRLISKGYSFSNQNIILKQEKEERQYYLENDKVEIDGYDLYENQHHYYDYNLYEKQSKKDKESVVSYIDSFYGLKDSLQELGYDIEICRDMMKMFDIEDFRMIINQNYTYEQVKPYYQIKGFIVEDLKQYIESNLEAKDAILSVSYPFIDSSNEIIREYNINTEKYDVLIKNGFYVDSQYEPDDLVEVNIPTAQDCENNQMREEAAKALETMAKDAKKEKLYILIKSAYRSYSDQQAVYDYYFTIYDPITAASLVAIPGSSEHQLGLSVDLTSQSVEDGQDFVFGDSDEYQWVIKHAHEYGFILRYPEDKTELTGTANEPWHFRYVGKEIATEIYENDWTLEEYILEHGFSYTLKIKE</sequence>
<feature type="transmembrane region" description="Helical" evidence="1">
    <location>
        <begin position="14"/>
        <end position="32"/>
    </location>
</feature>
<dbReference type="Proteomes" id="UP000470082">
    <property type="component" value="Unassembled WGS sequence"/>
</dbReference>
<feature type="domain" description="D-alanyl-D-alanine carboxypeptidase-like core" evidence="2">
    <location>
        <begin position="233"/>
        <end position="362"/>
    </location>
</feature>
<dbReference type="GO" id="GO:0008233">
    <property type="term" value="F:peptidase activity"/>
    <property type="evidence" value="ECO:0007669"/>
    <property type="project" value="InterPro"/>
</dbReference>
<reference evidence="3 4" key="1">
    <citation type="submission" date="2019-08" db="EMBL/GenBank/DDBJ databases">
        <title>In-depth cultivation of the pig gut microbiome towards novel bacterial diversity and tailored functional studies.</title>
        <authorList>
            <person name="Wylensek D."/>
            <person name="Hitch T.C.A."/>
            <person name="Clavel T."/>
        </authorList>
    </citation>
    <scope>NUCLEOTIDE SEQUENCE [LARGE SCALE GENOMIC DNA]</scope>
    <source>
        <strain evidence="3 4">LKV-178-WT-2G</strain>
    </source>
</reference>
<dbReference type="InterPro" id="IPR003709">
    <property type="entry name" value="VanY-like_core_dom"/>
</dbReference>
<organism evidence="3 4">
    <name type="scientific">Floccifex porci</name>
    <dbReference type="NCBI Taxonomy" id="2606629"/>
    <lineage>
        <taxon>Bacteria</taxon>
        <taxon>Bacillati</taxon>
        <taxon>Bacillota</taxon>
        <taxon>Erysipelotrichia</taxon>
        <taxon>Erysipelotrichales</taxon>
        <taxon>Erysipelotrichaceae</taxon>
        <taxon>Floccifex</taxon>
    </lineage>
</organism>